<gene>
    <name evidence="1" type="ORF">IEN85_21385</name>
</gene>
<evidence type="ECO:0000313" key="2">
    <source>
        <dbReference type="Proteomes" id="UP000622317"/>
    </source>
</evidence>
<reference evidence="1" key="1">
    <citation type="submission" date="2020-09" db="EMBL/GenBank/DDBJ databases">
        <title>Pelagicoccus enzymogenes sp. nov. with an EPS production, isolated from marine sediment.</title>
        <authorList>
            <person name="Feng X."/>
        </authorList>
    </citation>
    <scope>NUCLEOTIDE SEQUENCE</scope>
    <source>
        <strain evidence="1">NFK12</strain>
    </source>
</reference>
<organism evidence="1 2">
    <name type="scientific">Pelagicoccus enzymogenes</name>
    <dbReference type="NCBI Taxonomy" id="2773457"/>
    <lineage>
        <taxon>Bacteria</taxon>
        <taxon>Pseudomonadati</taxon>
        <taxon>Verrucomicrobiota</taxon>
        <taxon>Opitutia</taxon>
        <taxon>Puniceicoccales</taxon>
        <taxon>Pelagicoccaceae</taxon>
        <taxon>Pelagicoccus</taxon>
    </lineage>
</organism>
<sequence length="67" mass="7292">MAEVEQVASILEQWGAEGSQAKVMAAQLLKRAEQISEQRGVEKVEALADLLKLVKAGRDGETREPSN</sequence>
<dbReference type="EMBL" id="JACYFG010000051">
    <property type="protein sequence ID" value="MBD5782066.1"/>
    <property type="molecule type" value="Genomic_DNA"/>
</dbReference>
<evidence type="ECO:0000313" key="1">
    <source>
        <dbReference type="EMBL" id="MBD5782066.1"/>
    </source>
</evidence>
<accession>A0A927FCX1</accession>
<dbReference type="Proteomes" id="UP000622317">
    <property type="component" value="Unassembled WGS sequence"/>
</dbReference>
<keyword evidence="2" id="KW-1185">Reference proteome</keyword>
<protein>
    <submittedName>
        <fullName evidence="1">Uncharacterized protein</fullName>
    </submittedName>
</protein>
<name>A0A927FCX1_9BACT</name>
<dbReference type="AlphaFoldDB" id="A0A927FCX1"/>
<proteinExistence type="predicted"/>
<comment type="caution">
    <text evidence="1">The sequence shown here is derived from an EMBL/GenBank/DDBJ whole genome shotgun (WGS) entry which is preliminary data.</text>
</comment>